<organism evidence="10 11">
    <name type="scientific">Aureobasidium pullulans</name>
    <name type="common">Black yeast</name>
    <name type="synonym">Pullularia pullulans</name>
    <dbReference type="NCBI Taxonomy" id="5580"/>
    <lineage>
        <taxon>Eukaryota</taxon>
        <taxon>Fungi</taxon>
        <taxon>Dikarya</taxon>
        <taxon>Ascomycota</taxon>
        <taxon>Pezizomycotina</taxon>
        <taxon>Dothideomycetes</taxon>
        <taxon>Dothideomycetidae</taxon>
        <taxon>Dothideales</taxon>
        <taxon>Saccotheciaceae</taxon>
        <taxon>Aureobasidium</taxon>
    </lineage>
</organism>
<dbReference type="InterPro" id="IPR029060">
    <property type="entry name" value="PIN-like_dom_sf"/>
</dbReference>
<dbReference type="GO" id="GO:0006364">
    <property type="term" value="P:rRNA processing"/>
    <property type="evidence" value="ECO:0007669"/>
    <property type="project" value="UniProtKB-KW"/>
</dbReference>
<evidence type="ECO:0000256" key="7">
    <source>
        <dbReference type="ARBA" id="ARBA00076388"/>
    </source>
</evidence>
<accession>A0A4V4L244</accession>
<sequence>MTHTSTMRGKRSKQYRKLMHQYELSFNFRVPYQVLVDADMIKDTFRFKMNLPLFLERTLHGQVKPMITQCSIRHLYTADAPDAAAKNAWIDTAKSFERRRCNHHTLDEPLSTLECLKSVVDPKDSSTNKNRYVVASQDQKVRSAMRRITGVPLIYVNRSVMIMEPMATQTEEFREAEEMGKVRAGLKGRRGAVPEQPLKRKREDDDDEDEEGEATEGAPAADAEAAAPKKRVKKGPKGPNPLSVKKSKKQTAKEEAEKQAIRKAAKLDPQAKEKALDASVAIESTANDGSEAAGKKRRRRKHKTGGDAAADQADADGDDAPAVAMEVDA</sequence>
<evidence type="ECO:0000259" key="9">
    <source>
        <dbReference type="Pfam" id="PF24779"/>
    </source>
</evidence>
<dbReference type="SUPFAM" id="SSF88723">
    <property type="entry name" value="PIN domain-like"/>
    <property type="match status" value="1"/>
</dbReference>
<dbReference type="Pfam" id="PF24779">
    <property type="entry name" value="UTP23_sensor"/>
    <property type="match status" value="1"/>
</dbReference>
<evidence type="ECO:0000256" key="5">
    <source>
        <dbReference type="ARBA" id="ARBA00037300"/>
    </source>
</evidence>
<evidence type="ECO:0000256" key="3">
    <source>
        <dbReference type="ARBA" id="ARBA00022552"/>
    </source>
</evidence>
<dbReference type="Pfam" id="PF04900">
    <property type="entry name" value="Fcf1"/>
    <property type="match status" value="1"/>
</dbReference>
<dbReference type="AlphaFoldDB" id="A0A4V4L244"/>
<comment type="caution">
    <text evidence="10">The sequence shown here is derived from an EMBL/GenBank/DDBJ whole genome shotgun (WGS) entry which is preliminary data.</text>
</comment>
<dbReference type="GO" id="GO:0032040">
    <property type="term" value="C:small-subunit processome"/>
    <property type="evidence" value="ECO:0007669"/>
    <property type="project" value="InterPro"/>
</dbReference>
<evidence type="ECO:0000256" key="2">
    <source>
        <dbReference type="ARBA" id="ARBA00022517"/>
    </source>
</evidence>
<proteinExistence type="inferred from homology"/>
<evidence type="ECO:0000256" key="8">
    <source>
        <dbReference type="SAM" id="MobiDB-lite"/>
    </source>
</evidence>
<feature type="region of interest" description="Disordered" evidence="8">
    <location>
        <begin position="184"/>
        <end position="329"/>
    </location>
</feature>
<comment type="function">
    <text evidence="5">Involved in rRNA-processing and ribosome biogenesis.</text>
</comment>
<comment type="similarity">
    <text evidence="6">Belongs to the UTP23/FCF1 family. UTP23 subfamily.</text>
</comment>
<feature type="compositionally biased region" description="Low complexity" evidence="8">
    <location>
        <begin position="215"/>
        <end position="226"/>
    </location>
</feature>
<evidence type="ECO:0000256" key="4">
    <source>
        <dbReference type="ARBA" id="ARBA00023242"/>
    </source>
</evidence>
<dbReference type="CDD" id="cd09865">
    <property type="entry name" value="PIN_ScUtp23p-like"/>
    <property type="match status" value="1"/>
</dbReference>
<gene>
    <name evidence="10" type="ORF">D6C84_01600</name>
</gene>
<dbReference type="Gene3D" id="3.40.50.1010">
    <property type="entry name" value="5'-nuclease"/>
    <property type="match status" value="1"/>
</dbReference>
<reference evidence="10 11" key="1">
    <citation type="submission" date="2018-10" db="EMBL/GenBank/DDBJ databases">
        <title>Fifty Aureobasidium pullulans genomes reveal a recombining polyextremotolerant generalist.</title>
        <authorList>
            <person name="Gostincar C."/>
            <person name="Turk M."/>
            <person name="Zajc J."/>
            <person name="Gunde-Cimerman N."/>
        </authorList>
    </citation>
    <scope>NUCLEOTIDE SEQUENCE [LARGE SCALE GENOMIC DNA]</scope>
    <source>
        <strain evidence="10 11">EXF-3403</strain>
    </source>
</reference>
<keyword evidence="4" id="KW-0539">Nucleus</keyword>
<dbReference type="Proteomes" id="UP000310039">
    <property type="component" value="Unassembled WGS sequence"/>
</dbReference>
<feature type="compositionally biased region" description="Acidic residues" evidence="8">
    <location>
        <begin position="204"/>
        <end position="214"/>
    </location>
</feature>
<dbReference type="EMBL" id="QZBT01000013">
    <property type="protein sequence ID" value="THZ87536.1"/>
    <property type="molecule type" value="Genomic_DNA"/>
</dbReference>
<comment type="subcellular location">
    <subcellularLocation>
        <location evidence="1">Nucleus</location>
        <location evidence="1">Nucleolus</location>
    </subcellularLocation>
</comment>
<evidence type="ECO:0000313" key="11">
    <source>
        <dbReference type="Proteomes" id="UP000310039"/>
    </source>
</evidence>
<feature type="domain" description="UTP23 sensor motif region" evidence="9">
    <location>
        <begin position="230"/>
        <end position="249"/>
    </location>
</feature>
<feature type="compositionally biased region" description="Basic and acidic residues" evidence="8">
    <location>
        <begin position="251"/>
        <end position="276"/>
    </location>
</feature>
<protein>
    <recommendedName>
        <fullName evidence="7">U three protein 23</fullName>
    </recommendedName>
</protein>
<dbReference type="FunFam" id="3.40.50.1010:FF:000006">
    <property type="entry name" value="rRNA-processing protein UTP23 homolog"/>
    <property type="match status" value="1"/>
</dbReference>
<keyword evidence="2" id="KW-0690">Ribosome biogenesis</keyword>
<evidence type="ECO:0000313" key="10">
    <source>
        <dbReference type="EMBL" id="THZ87536.1"/>
    </source>
</evidence>
<evidence type="ECO:0000256" key="1">
    <source>
        <dbReference type="ARBA" id="ARBA00004604"/>
    </source>
</evidence>
<dbReference type="PANTHER" id="PTHR12416">
    <property type="entry name" value="RRNA-PROCESSING PROTEIN UTP23 HOMOLOG"/>
    <property type="match status" value="1"/>
</dbReference>
<evidence type="ECO:0000256" key="6">
    <source>
        <dbReference type="ARBA" id="ARBA00038503"/>
    </source>
</evidence>
<dbReference type="InterPro" id="IPR006984">
    <property type="entry name" value="Fcf1/UTP23"/>
</dbReference>
<dbReference type="InterPro" id="IPR057776">
    <property type="entry name" value="UTP23_sensor"/>
</dbReference>
<keyword evidence="3" id="KW-0698">rRNA processing</keyword>
<name>A0A4V4L244_AURPU</name>